<evidence type="ECO:0000313" key="2">
    <source>
        <dbReference type="EMBL" id="CAD9108253.1"/>
    </source>
</evidence>
<proteinExistence type="predicted"/>
<name>A0A7S1LMD6_ALECA</name>
<evidence type="ECO:0000256" key="1">
    <source>
        <dbReference type="SAM" id="MobiDB-lite"/>
    </source>
</evidence>
<dbReference type="AlphaFoldDB" id="A0A7S1LMD6"/>
<gene>
    <name evidence="2" type="ORF">ACAT0790_LOCUS11014</name>
</gene>
<feature type="compositionally biased region" description="Acidic residues" evidence="1">
    <location>
        <begin position="198"/>
        <end position="213"/>
    </location>
</feature>
<feature type="region of interest" description="Disordered" evidence="1">
    <location>
        <begin position="191"/>
        <end position="270"/>
    </location>
</feature>
<protein>
    <recommendedName>
        <fullName evidence="3">J domain-containing protein</fullName>
    </recommendedName>
</protein>
<feature type="compositionally biased region" description="Low complexity" evidence="1">
    <location>
        <begin position="237"/>
        <end position="246"/>
    </location>
</feature>
<reference evidence="2" key="1">
    <citation type="submission" date="2021-01" db="EMBL/GenBank/DDBJ databases">
        <authorList>
            <person name="Corre E."/>
            <person name="Pelletier E."/>
            <person name="Niang G."/>
            <person name="Scheremetjew M."/>
            <person name="Finn R."/>
            <person name="Kale V."/>
            <person name="Holt S."/>
            <person name="Cochrane G."/>
            <person name="Meng A."/>
            <person name="Brown T."/>
            <person name="Cohen L."/>
        </authorList>
    </citation>
    <scope>NUCLEOTIDE SEQUENCE</scope>
    <source>
        <strain evidence="2">OF101</strain>
    </source>
</reference>
<dbReference type="EMBL" id="HBGE01018408">
    <property type="protein sequence ID" value="CAD9108253.1"/>
    <property type="molecule type" value="Transcribed_RNA"/>
</dbReference>
<accession>A0A7S1LMD6</accession>
<feature type="region of interest" description="Disordered" evidence="1">
    <location>
        <begin position="100"/>
        <end position="153"/>
    </location>
</feature>
<sequence>MRPAPLDLGHGGAEPEATRWSPWLGREAAIEDLQIYRTADNLNRPVEMRIAAAKGRLSEDEVQGQLLPGSKRFLSKFGCVDEAIDYLTRGGAALRSEWRQVEGQATPPAPLLPAVNSTGEGVQESGGRSHALASGPPRGWSDGQDPGGDSSGGDASRWVAYLGYLGFLPCLAGVGWLAFRLLCRTSCREFDGPTTSAGEEESSDDSSSEEGAEEGGAGANPWQAFMGKPSDAEMRRLLPSPEQGPQQLPPLPDDCEEEAVPNPTQRPQAEAEVERILGTKATRDIFGPGDGAKRKQEFRRLLRLLHPDKGLVSGERASLALRRVVEAYRALAADP</sequence>
<evidence type="ECO:0008006" key="3">
    <source>
        <dbReference type="Google" id="ProtNLM"/>
    </source>
</evidence>
<organism evidence="2">
    <name type="scientific">Alexandrium catenella</name>
    <name type="common">Red tide dinoflagellate</name>
    <name type="synonym">Gonyaulax catenella</name>
    <dbReference type="NCBI Taxonomy" id="2925"/>
    <lineage>
        <taxon>Eukaryota</taxon>
        <taxon>Sar</taxon>
        <taxon>Alveolata</taxon>
        <taxon>Dinophyceae</taxon>
        <taxon>Gonyaulacales</taxon>
        <taxon>Pyrocystaceae</taxon>
        <taxon>Alexandrium</taxon>
    </lineage>
</organism>